<keyword evidence="3" id="KW-0863">Zinc-finger</keyword>
<dbReference type="InterPro" id="IPR025724">
    <property type="entry name" value="GAG-pre-integrase_dom"/>
</dbReference>
<dbReference type="PANTHER" id="PTHR48049">
    <property type="entry name" value="GLYCOSYLTRANSFERASE"/>
    <property type="match status" value="1"/>
</dbReference>
<dbReference type="GO" id="GO:0035251">
    <property type="term" value="F:UDP-glucosyltransferase activity"/>
    <property type="evidence" value="ECO:0007669"/>
    <property type="project" value="InterPro"/>
</dbReference>
<name>A0A5N6Q4R5_9ASTR</name>
<dbReference type="InterPro" id="IPR035595">
    <property type="entry name" value="UDP_glycos_trans_CS"/>
</dbReference>
<reference evidence="6 7" key="1">
    <citation type="submission" date="2019-05" db="EMBL/GenBank/DDBJ databases">
        <title>Mikania micrantha, genome provides insights into the molecular mechanism of rapid growth.</title>
        <authorList>
            <person name="Liu B."/>
        </authorList>
    </citation>
    <scope>NUCLEOTIDE SEQUENCE [LARGE SCALE GENOMIC DNA]</scope>
    <source>
        <strain evidence="6">NLD-2019</strain>
        <tissue evidence="6">Leaf</tissue>
    </source>
</reference>
<dbReference type="Gene3D" id="3.40.50.2000">
    <property type="entry name" value="Glycogen Phosphorylase B"/>
    <property type="match status" value="2"/>
</dbReference>
<dbReference type="InterPro" id="IPR036875">
    <property type="entry name" value="Znf_CCHC_sf"/>
</dbReference>
<dbReference type="InterPro" id="IPR050481">
    <property type="entry name" value="UDP-glycosyltransf_plant"/>
</dbReference>
<evidence type="ECO:0000256" key="1">
    <source>
        <dbReference type="ARBA" id="ARBA00009995"/>
    </source>
</evidence>
<keyword evidence="7" id="KW-1185">Reference proteome</keyword>
<feature type="domain" description="CCHC-type" evidence="5">
    <location>
        <begin position="76"/>
        <end position="89"/>
    </location>
</feature>
<keyword evidence="3" id="KW-0862">Zinc</keyword>
<dbReference type="Pfam" id="PF00098">
    <property type="entry name" value="zf-CCHC"/>
    <property type="match status" value="1"/>
</dbReference>
<dbReference type="InterPro" id="IPR002213">
    <property type="entry name" value="UDP_glucos_trans"/>
</dbReference>
<sequence length="724" mass="81218">MPTYFHVSIKLIIPQDSCNLNLSDLSGGVSDEQAFQAASNPVTYRSDDRGRGRGRGGFRGRGRGRGRGFGRGRIQCYNCNQFGHVKADCWNEPQVQAAVQEDDVDEEYRLFMAIGCDKRSDKDVWFVDSGCSNHMTPYKDIFTYMNNIPKQQVKMGNGKSIQVENKGTIKLEVEAGKYKTLDEVQYAPELGYNLLSVGQLLKSGYKLIFDGSMCTIIHKLTGDIMSSIEMSSNNLFPLNVSQHKSGSKSRALAAASDNESLLWHFRFGHLHEKGLKMLSQQEMVHGLPMIKQWSMCEGCMLGKQVRKSFPKDAWRASRCLQLVHADLCGPMSVKSLGESTMDVHTDDVRYLKKAFDGLQPEVARFLEEQSPDWIIYDFAHYWLQPIAAGLGISRAFFSILSPWTIAFLGSSSENMINSSDGRTTAEDFMTPPKWFPFQSKVCLRKYEILSLISADTNEIPEIWHMGMVLKGSDCIFIRHCYEFEPQWLTLLENLHHLPVVPVGLLPPRTHGDEKDDAWASIKEWLDGQQKGHVVYVALGSEAVVNKSGLAELALGLELSGLPFFWALRKPAGLDSVELPDGFLERTHNQGVVWTRWAPQVRILSHESVCGFLTQGGLSSVVEGLMLGHPLVMLPIFGDQFVNVRVLADKQVGIEIPRNEENGYFTKESVARSLRSVVVDEEGKVYKANARELGKVFSDTKLEKDYVSCFVDYLEKNVRVVGSHA</sequence>
<keyword evidence="2" id="KW-0808">Transferase</keyword>
<dbReference type="SUPFAM" id="SSF57756">
    <property type="entry name" value="Retrovirus zinc finger-like domains"/>
    <property type="match status" value="1"/>
</dbReference>
<dbReference type="OrthoDB" id="5835829at2759"/>
<dbReference type="AlphaFoldDB" id="A0A5N6Q4R5"/>
<dbReference type="PANTHER" id="PTHR48049:SF60">
    <property type="entry name" value="UDP-GLYCOSYLTRANSFERASE 91B1"/>
    <property type="match status" value="1"/>
</dbReference>
<dbReference type="SUPFAM" id="SSF53756">
    <property type="entry name" value="UDP-Glycosyltransferase/glycogen phosphorylase"/>
    <property type="match status" value="1"/>
</dbReference>
<protein>
    <recommendedName>
        <fullName evidence="5">CCHC-type domain-containing protein</fullName>
    </recommendedName>
</protein>
<dbReference type="PROSITE" id="PS50158">
    <property type="entry name" value="ZF_CCHC"/>
    <property type="match status" value="1"/>
</dbReference>
<evidence type="ECO:0000313" key="6">
    <source>
        <dbReference type="EMBL" id="KAD7479056.1"/>
    </source>
</evidence>
<dbReference type="Pfam" id="PF00201">
    <property type="entry name" value="UDPGT"/>
    <property type="match status" value="1"/>
</dbReference>
<dbReference type="Pfam" id="PF13976">
    <property type="entry name" value="gag_pre-integrs"/>
    <property type="match status" value="1"/>
</dbReference>
<comment type="caution">
    <text evidence="6">The sequence shown here is derived from an EMBL/GenBank/DDBJ whole genome shotgun (WGS) entry which is preliminary data.</text>
</comment>
<dbReference type="FunFam" id="3.40.50.2000:FF:000037">
    <property type="entry name" value="Glycosyltransferase"/>
    <property type="match status" value="1"/>
</dbReference>
<dbReference type="Proteomes" id="UP000326396">
    <property type="component" value="Linkage Group LG1"/>
</dbReference>
<dbReference type="GO" id="GO:0008270">
    <property type="term" value="F:zinc ion binding"/>
    <property type="evidence" value="ECO:0007669"/>
    <property type="project" value="UniProtKB-KW"/>
</dbReference>
<dbReference type="CDD" id="cd03784">
    <property type="entry name" value="GT1_Gtf-like"/>
    <property type="match status" value="1"/>
</dbReference>
<dbReference type="PROSITE" id="PS00375">
    <property type="entry name" value="UDPGT"/>
    <property type="match status" value="1"/>
</dbReference>
<dbReference type="InterPro" id="IPR001878">
    <property type="entry name" value="Znf_CCHC"/>
</dbReference>
<dbReference type="EMBL" id="SZYD01000001">
    <property type="protein sequence ID" value="KAD7479056.1"/>
    <property type="molecule type" value="Genomic_DNA"/>
</dbReference>
<dbReference type="Gene3D" id="4.10.60.10">
    <property type="entry name" value="Zinc finger, CCHC-type"/>
    <property type="match status" value="1"/>
</dbReference>
<evidence type="ECO:0000259" key="5">
    <source>
        <dbReference type="PROSITE" id="PS50158"/>
    </source>
</evidence>
<dbReference type="InterPro" id="IPR054722">
    <property type="entry name" value="PolX-like_BBD"/>
</dbReference>
<evidence type="ECO:0000256" key="2">
    <source>
        <dbReference type="ARBA" id="ARBA00022679"/>
    </source>
</evidence>
<evidence type="ECO:0000313" key="7">
    <source>
        <dbReference type="Proteomes" id="UP000326396"/>
    </source>
</evidence>
<evidence type="ECO:0000256" key="3">
    <source>
        <dbReference type="PROSITE-ProRule" id="PRU00047"/>
    </source>
</evidence>
<comment type="similarity">
    <text evidence="1">Belongs to the UDP-glycosyltransferase family.</text>
</comment>
<organism evidence="6 7">
    <name type="scientific">Mikania micrantha</name>
    <name type="common">bitter vine</name>
    <dbReference type="NCBI Taxonomy" id="192012"/>
    <lineage>
        <taxon>Eukaryota</taxon>
        <taxon>Viridiplantae</taxon>
        <taxon>Streptophyta</taxon>
        <taxon>Embryophyta</taxon>
        <taxon>Tracheophyta</taxon>
        <taxon>Spermatophyta</taxon>
        <taxon>Magnoliopsida</taxon>
        <taxon>eudicotyledons</taxon>
        <taxon>Gunneridae</taxon>
        <taxon>Pentapetalae</taxon>
        <taxon>asterids</taxon>
        <taxon>campanulids</taxon>
        <taxon>Asterales</taxon>
        <taxon>Asteraceae</taxon>
        <taxon>Asteroideae</taxon>
        <taxon>Heliantheae alliance</taxon>
        <taxon>Eupatorieae</taxon>
        <taxon>Mikania</taxon>
    </lineage>
</organism>
<feature type="region of interest" description="Disordered" evidence="4">
    <location>
        <begin position="36"/>
        <end position="64"/>
    </location>
</feature>
<gene>
    <name evidence="6" type="ORF">E3N88_02192</name>
</gene>
<dbReference type="Pfam" id="PF22936">
    <property type="entry name" value="Pol_BBD"/>
    <property type="match status" value="1"/>
</dbReference>
<proteinExistence type="inferred from homology"/>
<evidence type="ECO:0000256" key="4">
    <source>
        <dbReference type="SAM" id="MobiDB-lite"/>
    </source>
</evidence>
<accession>A0A5N6Q4R5</accession>
<dbReference type="GO" id="GO:0003676">
    <property type="term" value="F:nucleic acid binding"/>
    <property type="evidence" value="ECO:0007669"/>
    <property type="project" value="InterPro"/>
</dbReference>
<keyword evidence="3" id="KW-0479">Metal-binding</keyword>
<dbReference type="SMART" id="SM00343">
    <property type="entry name" value="ZnF_C2HC"/>
    <property type="match status" value="1"/>
</dbReference>
<feature type="compositionally biased region" description="Basic residues" evidence="4">
    <location>
        <begin position="52"/>
        <end position="64"/>
    </location>
</feature>